<feature type="domain" description="AMP-dependent synthetase/ligase" evidence="2">
    <location>
        <begin position="24"/>
        <end position="255"/>
    </location>
</feature>
<dbReference type="Gene3D" id="3.40.50.12780">
    <property type="entry name" value="N-terminal domain of ligase-like"/>
    <property type="match status" value="1"/>
</dbReference>
<evidence type="ECO:0000259" key="3">
    <source>
        <dbReference type="Pfam" id="PF13193"/>
    </source>
</evidence>
<dbReference type="InterPro" id="IPR000873">
    <property type="entry name" value="AMP-dep_synth/lig_dom"/>
</dbReference>
<dbReference type="PANTHER" id="PTHR43201:SF8">
    <property type="entry name" value="ACYL-COA SYNTHETASE FAMILY MEMBER 3"/>
    <property type="match status" value="1"/>
</dbReference>
<dbReference type="Pfam" id="PF13193">
    <property type="entry name" value="AMP-binding_C"/>
    <property type="match status" value="1"/>
</dbReference>
<dbReference type="InterPro" id="IPR020845">
    <property type="entry name" value="AMP-binding_CS"/>
</dbReference>
<comment type="similarity">
    <text evidence="1">Belongs to the ATP-dependent AMP-binding enzyme family.</text>
</comment>
<proteinExistence type="inferred from homology"/>
<gene>
    <name evidence="4" type="ORF">EAUS1353_LOCUS186</name>
</gene>
<sequence length="452" mass="50209">MVCSQETIHLVRAGAASCSIPLVLVDAADARVNEVHRLNSQDQTTNESLLKPADLEDEHAAVLIYTSGTTGRPKGVVWTHNMLTFWARAMEAQWGWTPEDRITNWLPLHHVHGLLNVVTTGLYSGAHVTTQESFSTQTAWKQLLAEKPHQPTLFMGVPTMYAYMISHFQSSSSSEQREMREKAAALRLYVSGSASLPRTYFREWQNICGQPILERYGMTEAGMPLSNPLHPANARRKGFVGTPMPGITTRVVPAESASTSEAASSADATRSARLEVHPLMSKFGASDQHTVETGELRLKGDGIFHRYWQREAETLASFDADGFFRTGDIVERHSNGWHKVLGRASMDILKVSGYKVSALEIERELLEHPRVAEIAVFGLADDVKGNVVAAAIVLRKQVEGASKDWREELTVWSQSRLPKYKIPSILVAIEELPRNALGKVEKHKLSALVQQR</sequence>
<name>A0A7S1TLH4_9RHOD</name>
<dbReference type="EMBL" id="HBGI01000290">
    <property type="protein sequence ID" value="CAD9238457.1"/>
    <property type="molecule type" value="Transcribed_RNA"/>
</dbReference>
<evidence type="ECO:0000256" key="1">
    <source>
        <dbReference type="ARBA" id="ARBA00006432"/>
    </source>
</evidence>
<evidence type="ECO:0008006" key="5">
    <source>
        <dbReference type="Google" id="ProtNLM"/>
    </source>
</evidence>
<dbReference type="InterPro" id="IPR042099">
    <property type="entry name" value="ANL_N_sf"/>
</dbReference>
<accession>A0A7S1TLH4</accession>
<protein>
    <recommendedName>
        <fullName evidence="5">AMP-dependent synthetase/ligase domain-containing protein</fullName>
    </recommendedName>
</protein>
<organism evidence="4">
    <name type="scientific">Erythrolobus australicus</name>
    <dbReference type="NCBI Taxonomy" id="1077150"/>
    <lineage>
        <taxon>Eukaryota</taxon>
        <taxon>Rhodophyta</taxon>
        <taxon>Bangiophyceae</taxon>
        <taxon>Porphyridiales</taxon>
        <taxon>Porphyridiaceae</taxon>
        <taxon>Erythrolobus</taxon>
    </lineage>
</organism>
<dbReference type="GO" id="GO:0031956">
    <property type="term" value="F:medium-chain fatty acid-CoA ligase activity"/>
    <property type="evidence" value="ECO:0007669"/>
    <property type="project" value="TreeGrafter"/>
</dbReference>
<dbReference type="InterPro" id="IPR045851">
    <property type="entry name" value="AMP-bd_C_sf"/>
</dbReference>
<evidence type="ECO:0000313" key="4">
    <source>
        <dbReference type="EMBL" id="CAD9238457.1"/>
    </source>
</evidence>
<dbReference type="GO" id="GO:0006631">
    <property type="term" value="P:fatty acid metabolic process"/>
    <property type="evidence" value="ECO:0007669"/>
    <property type="project" value="TreeGrafter"/>
</dbReference>
<dbReference type="Gene3D" id="3.30.300.30">
    <property type="match status" value="1"/>
</dbReference>
<dbReference type="PROSITE" id="PS00455">
    <property type="entry name" value="AMP_BINDING"/>
    <property type="match status" value="1"/>
</dbReference>
<dbReference type="SUPFAM" id="SSF56801">
    <property type="entry name" value="Acetyl-CoA synthetase-like"/>
    <property type="match status" value="1"/>
</dbReference>
<dbReference type="AlphaFoldDB" id="A0A7S1TLH4"/>
<dbReference type="InterPro" id="IPR025110">
    <property type="entry name" value="AMP-bd_C"/>
</dbReference>
<reference evidence="4" key="1">
    <citation type="submission" date="2021-01" db="EMBL/GenBank/DDBJ databases">
        <authorList>
            <person name="Corre E."/>
            <person name="Pelletier E."/>
            <person name="Niang G."/>
            <person name="Scheremetjew M."/>
            <person name="Finn R."/>
            <person name="Kale V."/>
            <person name="Holt S."/>
            <person name="Cochrane G."/>
            <person name="Meng A."/>
            <person name="Brown T."/>
            <person name="Cohen L."/>
        </authorList>
    </citation>
    <scope>NUCLEOTIDE SEQUENCE</scope>
    <source>
        <strain evidence="4">CCMP3124</strain>
    </source>
</reference>
<feature type="domain" description="AMP-binding enzyme C-terminal" evidence="3">
    <location>
        <begin position="360"/>
        <end position="439"/>
    </location>
</feature>
<evidence type="ECO:0000259" key="2">
    <source>
        <dbReference type="Pfam" id="PF00501"/>
    </source>
</evidence>
<dbReference type="PANTHER" id="PTHR43201">
    <property type="entry name" value="ACYL-COA SYNTHETASE"/>
    <property type="match status" value="1"/>
</dbReference>
<dbReference type="Pfam" id="PF00501">
    <property type="entry name" value="AMP-binding"/>
    <property type="match status" value="1"/>
</dbReference>